<protein>
    <submittedName>
        <fullName evidence="2">Type IX secretion system membrane protein, PorP/SprF family</fullName>
    </submittedName>
</protein>
<dbReference type="EMBL" id="FPCA01000002">
    <property type="protein sequence ID" value="SFU66890.1"/>
    <property type="molecule type" value="Genomic_DNA"/>
</dbReference>
<dbReference type="AlphaFoldDB" id="A0A1I7I1Q8"/>
<evidence type="ECO:0000256" key="1">
    <source>
        <dbReference type="SAM" id="SignalP"/>
    </source>
</evidence>
<dbReference type="Proteomes" id="UP000182491">
    <property type="component" value="Unassembled WGS sequence"/>
</dbReference>
<organism evidence="2 3">
    <name type="scientific">Pontibacter akesuensis</name>
    <dbReference type="NCBI Taxonomy" id="388950"/>
    <lineage>
        <taxon>Bacteria</taxon>
        <taxon>Pseudomonadati</taxon>
        <taxon>Bacteroidota</taxon>
        <taxon>Cytophagia</taxon>
        <taxon>Cytophagales</taxon>
        <taxon>Hymenobacteraceae</taxon>
        <taxon>Pontibacter</taxon>
    </lineage>
</organism>
<proteinExistence type="predicted"/>
<keyword evidence="3" id="KW-1185">Reference proteome</keyword>
<accession>A0A1I7I1Q8</accession>
<evidence type="ECO:0000313" key="3">
    <source>
        <dbReference type="Proteomes" id="UP000182491"/>
    </source>
</evidence>
<dbReference type="InterPro" id="IPR019861">
    <property type="entry name" value="PorP/SprF_Bacteroidetes"/>
</dbReference>
<dbReference type="NCBIfam" id="TIGR03519">
    <property type="entry name" value="T9SS_PorP_fam"/>
    <property type="match status" value="1"/>
</dbReference>
<feature type="signal peptide" evidence="1">
    <location>
        <begin position="1"/>
        <end position="23"/>
    </location>
</feature>
<sequence>MGMHSIKIFLLYLFCLWAGLARAQDVPYTQQYANRLYLNPAFAGLGNSWSVALSHRRQWPTLNGSFITNSLSADFRLPNTKSAISFLAQQDRAGVGGLKKIQAGLGYAYHTNINENWALSAGLQASIASQRIDLDNLVFGDQLSDNGAVALTSAEANRFEPNTYIDFTVGGLFYGEQAWVGLTAAHLNKPAYGLGQQTELPLRFTAIAGYKFYARAYEEQGRLFELSFTPTASYTHQQNAKRLDVGLYTKYTPLTFALIYKGVPVTGGTNRDQSLSILAGLQLNQFKVGFSHDIGLKGISREAGGANEISLIFESDDIKNLFKSRLRHKLNRNIVCPAF</sequence>
<dbReference type="STRING" id="388950.GCA_001611675_01698"/>
<gene>
    <name evidence="2" type="ORF">SAMN04487941_1845</name>
</gene>
<reference evidence="3" key="1">
    <citation type="submission" date="2016-10" db="EMBL/GenBank/DDBJ databases">
        <authorList>
            <person name="Varghese N."/>
        </authorList>
    </citation>
    <scope>NUCLEOTIDE SEQUENCE [LARGE SCALE GENOMIC DNA]</scope>
    <source>
        <strain evidence="3">DSM 18820</strain>
    </source>
</reference>
<keyword evidence="1" id="KW-0732">Signal</keyword>
<evidence type="ECO:0000313" key="2">
    <source>
        <dbReference type="EMBL" id="SFU66890.1"/>
    </source>
</evidence>
<dbReference type="Pfam" id="PF11751">
    <property type="entry name" value="PorP_SprF"/>
    <property type="match status" value="1"/>
</dbReference>
<feature type="chain" id="PRO_5010378329" evidence="1">
    <location>
        <begin position="24"/>
        <end position="339"/>
    </location>
</feature>
<name>A0A1I7I1Q8_9BACT</name>
<dbReference type="OrthoDB" id="1186563at2"/>